<gene>
    <name evidence="12" type="primary">sleB</name>
    <name evidence="12" type="ORF">GCM10010885_19390</name>
</gene>
<dbReference type="Gene3D" id="1.10.101.10">
    <property type="entry name" value="PGBD-like superfamily/PGBD"/>
    <property type="match status" value="1"/>
</dbReference>
<evidence type="ECO:0000256" key="4">
    <source>
        <dbReference type="ARBA" id="ARBA00022729"/>
    </source>
</evidence>
<evidence type="ECO:0000259" key="11">
    <source>
        <dbReference type="Pfam" id="PF07486"/>
    </source>
</evidence>
<reference evidence="12" key="1">
    <citation type="journal article" date="2014" name="Int. J. Syst. Evol. Microbiol.">
        <title>Complete genome sequence of Corynebacterium casei LMG S-19264T (=DSM 44701T), isolated from a smear-ripened cheese.</title>
        <authorList>
            <consortium name="US DOE Joint Genome Institute (JGI-PGF)"/>
            <person name="Walter F."/>
            <person name="Albersmeier A."/>
            <person name="Kalinowski J."/>
            <person name="Ruckert C."/>
        </authorList>
    </citation>
    <scope>NUCLEOTIDE SEQUENCE</scope>
    <source>
        <strain evidence="12">JCM 18487</strain>
    </source>
</reference>
<evidence type="ECO:0000313" key="12">
    <source>
        <dbReference type="EMBL" id="GGJ10306.1"/>
    </source>
</evidence>
<name>A0A917KDT6_9BACL</name>
<feature type="chain" id="PRO_5037608855" description="Spore cortex-lytic enzyme" evidence="9">
    <location>
        <begin position="31"/>
        <end position="244"/>
    </location>
</feature>
<reference evidence="12" key="2">
    <citation type="submission" date="2020-09" db="EMBL/GenBank/DDBJ databases">
        <authorList>
            <person name="Sun Q."/>
            <person name="Ohkuma M."/>
        </authorList>
    </citation>
    <scope>NUCLEOTIDE SEQUENCE</scope>
    <source>
        <strain evidence="12">JCM 18487</strain>
    </source>
</reference>
<organism evidence="12 13">
    <name type="scientific">Alicyclobacillus cellulosilyticus</name>
    <dbReference type="NCBI Taxonomy" id="1003997"/>
    <lineage>
        <taxon>Bacteria</taxon>
        <taxon>Bacillati</taxon>
        <taxon>Bacillota</taxon>
        <taxon>Bacilli</taxon>
        <taxon>Bacillales</taxon>
        <taxon>Alicyclobacillaceae</taxon>
        <taxon>Alicyclobacillus</taxon>
    </lineage>
</organism>
<evidence type="ECO:0000256" key="2">
    <source>
        <dbReference type="ARBA" id="ARBA00018364"/>
    </source>
</evidence>
<dbReference type="InterPro" id="IPR036366">
    <property type="entry name" value="PGBDSf"/>
</dbReference>
<evidence type="ECO:0000256" key="7">
    <source>
        <dbReference type="ARBA" id="ARBA00023316"/>
    </source>
</evidence>
<evidence type="ECO:0000256" key="3">
    <source>
        <dbReference type="ARBA" id="ARBA00022544"/>
    </source>
</evidence>
<protein>
    <recommendedName>
        <fullName evidence="2 8">Spore cortex-lytic enzyme</fullName>
    </recommendedName>
</protein>
<dbReference type="Pfam" id="PF01471">
    <property type="entry name" value="PG_binding_1"/>
    <property type="match status" value="1"/>
</dbReference>
<evidence type="ECO:0000313" key="13">
    <source>
        <dbReference type="Proteomes" id="UP000637695"/>
    </source>
</evidence>
<dbReference type="InterPro" id="IPR002477">
    <property type="entry name" value="Peptidoglycan-bd-like"/>
</dbReference>
<proteinExistence type="inferred from homology"/>
<keyword evidence="5" id="KW-0378">Hydrolase</keyword>
<dbReference type="InterPro" id="IPR014224">
    <property type="entry name" value="Spore_cortex_SleB"/>
</dbReference>
<dbReference type="InterPro" id="IPR042047">
    <property type="entry name" value="SleB_dom1"/>
</dbReference>
<dbReference type="RefSeq" id="WP_229776780.1">
    <property type="nucleotide sequence ID" value="NZ_BMOY01000032.1"/>
</dbReference>
<feature type="signal peptide" evidence="9">
    <location>
        <begin position="1"/>
        <end position="30"/>
    </location>
</feature>
<keyword evidence="4 9" id="KW-0732">Signal</keyword>
<dbReference type="Pfam" id="PF07486">
    <property type="entry name" value="Hydrolase_2"/>
    <property type="match status" value="1"/>
</dbReference>
<evidence type="ECO:0000256" key="6">
    <source>
        <dbReference type="ARBA" id="ARBA00022969"/>
    </source>
</evidence>
<feature type="domain" description="Peptidoglycan binding-like" evidence="10">
    <location>
        <begin position="41"/>
        <end position="97"/>
    </location>
</feature>
<dbReference type="NCBIfam" id="TIGR02869">
    <property type="entry name" value="spore_SleB"/>
    <property type="match status" value="1"/>
</dbReference>
<dbReference type="Proteomes" id="UP000637695">
    <property type="component" value="Unassembled WGS sequence"/>
</dbReference>
<feature type="domain" description="Cell wall hydrolase SleB" evidence="11">
    <location>
        <begin position="145"/>
        <end position="242"/>
    </location>
</feature>
<evidence type="ECO:0000256" key="1">
    <source>
        <dbReference type="ARBA" id="ARBA00007010"/>
    </source>
</evidence>
<comment type="similarity">
    <text evidence="1">Belongs to the SleB family.</text>
</comment>
<dbReference type="AlphaFoldDB" id="A0A917KDT6"/>
<comment type="caution">
    <text evidence="12">The sequence shown here is derived from an EMBL/GenBank/DDBJ whole genome shotgun (WGS) entry which is preliminary data.</text>
</comment>
<dbReference type="GO" id="GO:0030435">
    <property type="term" value="P:sporulation resulting in formation of a cellular spore"/>
    <property type="evidence" value="ECO:0007669"/>
    <property type="project" value="UniProtKB-KW"/>
</dbReference>
<keyword evidence="13" id="KW-1185">Reference proteome</keyword>
<dbReference type="GO" id="GO:0071555">
    <property type="term" value="P:cell wall organization"/>
    <property type="evidence" value="ECO:0007669"/>
    <property type="project" value="UniProtKB-KW"/>
</dbReference>
<dbReference type="Gene3D" id="1.10.10.2520">
    <property type="entry name" value="Cell wall hydrolase SleB, domain 1"/>
    <property type="match status" value="1"/>
</dbReference>
<evidence type="ECO:0000256" key="9">
    <source>
        <dbReference type="SAM" id="SignalP"/>
    </source>
</evidence>
<dbReference type="GO" id="GO:0016787">
    <property type="term" value="F:hydrolase activity"/>
    <property type="evidence" value="ECO:0007669"/>
    <property type="project" value="UniProtKB-KW"/>
</dbReference>
<dbReference type="InterPro" id="IPR011105">
    <property type="entry name" value="Cell_wall_hydrolase_SleB"/>
</dbReference>
<accession>A0A917KDT6</accession>
<evidence type="ECO:0000256" key="5">
    <source>
        <dbReference type="ARBA" id="ARBA00022801"/>
    </source>
</evidence>
<keyword evidence="6" id="KW-0749">Sporulation</keyword>
<dbReference type="GO" id="GO:0009847">
    <property type="term" value="P:spore germination"/>
    <property type="evidence" value="ECO:0007669"/>
    <property type="project" value="UniProtKB-UniRule"/>
</dbReference>
<sequence length="244" mass="27253">MKLLRVLLFVLAIALVVVFTPLAAAPQAMAFTARHLVYGSRGDDVYELQSRLRLLGYYWGRVDGLFGWKTYWAVRTFQYNFGMKVDGVVGPKTKRMLVKATPNWHWRRSGGSRSASNHALPSRVQGLSASDIRLMQHVVYGEARGEPFEGQVAVAAVILNRLHSPKFPHSIPAIIYQPGAFDAVSDGQINLPPDETSLQAVLDAIHGWDPTHGALYYFNPAKATSRWIWSRPQIARIGSHIFTL</sequence>
<dbReference type="InterPro" id="IPR036365">
    <property type="entry name" value="PGBD-like_sf"/>
</dbReference>
<dbReference type="EMBL" id="BMOY01000032">
    <property type="protein sequence ID" value="GGJ10306.1"/>
    <property type="molecule type" value="Genomic_DNA"/>
</dbReference>
<evidence type="ECO:0000256" key="8">
    <source>
        <dbReference type="NCBIfam" id="TIGR02869"/>
    </source>
</evidence>
<keyword evidence="7" id="KW-0961">Cell wall biogenesis/degradation</keyword>
<keyword evidence="3" id="KW-0309">Germination</keyword>
<evidence type="ECO:0000259" key="10">
    <source>
        <dbReference type="Pfam" id="PF01471"/>
    </source>
</evidence>
<dbReference type="SUPFAM" id="SSF47090">
    <property type="entry name" value="PGBD-like"/>
    <property type="match status" value="1"/>
</dbReference>
<dbReference type="Gene3D" id="6.20.240.60">
    <property type="match status" value="1"/>
</dbReference>